<dbReference type="GO" id="GO:0003993">
    <property type="term" value="F:acid phosphatase activity"/>
    <property type="evidence" value="ECO:0007669"/>
    <property type="project" value="TreeGrafter"/>
</dbReference>
<proteinExistence type="inferred from homology"/>
<sequence>MSMFWTLENWPQLCWKAENCLVCVYAICKNILFLAYFLSRVLRSLSMLPLWYVQIAMLCYTECSIKRILFISQNFGIPGKAWNSCSNQGKVKRVKRFSHAYGSSSTRCKRAEVGFAESSCLVSGMEISLAKEAHKGGELISEGEDELYNLGVRTRDKFPQLFNEDYHPDVYAIKATQIPRASASAVVFGMGLLSGRGNLGTGCNQAFAVTSESRASDRLYLKNYLKNR</sequence>
<evidence type="ECO:0000256" key="5">
    <source>
        <dbReference type="ARBA" id="ARBA00018097"/>
    </source>
</evidence>
<evidence type="ECO:0000256" key="6">
    <source>
        <dbReference type="ARBA" id="ARBA00022729"/>
    </source>
</evidence>
<dbReference type="Proteomes" id="UP000593564">
    <property type="component" value="Unassembled WGS sequence"/>
</dbReference>
<dbReference type="Pfam" id="PF00328">
    <property type="entry name" value="His_Phos_2"/>
    <property type="match status" value="1"/>
</dbReference>
<evidence type="ECO:0000256" key="4">
    <source>
        <dbReference type="ARBA" id="ARBA00013040"/>
    </source>
</evidence>
<comment type="caution">
    <text evidence="15">The sequence shown here is derived from an EMBL/GenBank/DDBJ whole genome shotgun (WGS) entry which is preliminary data.</text>
</comment>
<dbReference type="PANTHER" id="PTHR20963:SF8">
    <property type="entry name" value="MULTIPLE INOSITOL POLYPHOSPHATE PHOSPHATASE 1"/>
    <property type="match status" value="1"/>
</dbReference>
<feature type="transmembrane region" description="Helical" evidence="14">
    <location>
        <begin position="20"/>
        <end position="38"/>
    </location>
</feature>
<dbReference type="GO" id="GO:0034417">
    <property type="term" value="F:bisphosphoglycerate 3-phosphatase activity"/>
    <property type="evidence" value="ECO:0007669"/>
    <property type="project" value="UniProtKB-EC"/>
</dbReference>
<evidence type="ECO:0000256" key="1">
    <source>
        <dbReference type="ARBA" id="ARBA00004370"/>
    </source>
</evidence>
<dbReference type="AlphaFoldDB" id="A0A7J7FPQ6"/>
<evidence type="ECO:0000256" key="11">
    <source>
        <dbReference type="ARBA" id="ARBA00043671"/>
    </source>
</evidence>
<organism evidence="15 16">
    <name type="scientific">Camellia sinensis</name>
    <name type="common">Tea plant</name>
    <name type="synonym">Thea sinensis</name>
    <dbReference type="NCBI Taxonomy" id="4442"/>
    <lineage>
        <taxon>Eukaryota</taxon>
        <taxon>Viridiplantae</taxon>
        <taxon>Streptophyta</taxon>
        <taxon>Embryophyta</taxon>
        <taxon>Tracheophyta</taxon>
        <taxon>Spermatophyta</taxon>
        <taxon>Magnoliopsida</taxon>
        <taxon>eudicotyledons</taxon>
        <taxon>Gunneridae</taxon>
        <taxon>Pentapetalae</taxon>
        <taxon>asterids</taxon>
        <taxon>Ericales</taxon>
        <taxon>Theaceae</taxon>
        <taxon>Camellia</taxon>
    </lineage>
</organism>
<dbReference type="EC" id="3.1.3.80" evidence="3"/>
<dbReference type="EC" id="3.1.3.62" evidence="4"/>
<keyword evidence="14" id="KW-1133">Transmembrane helix</keyword>
<evidence type="ECO:0000256" key="13">
    <source>
        <dbReference type="ARBA" id="ARBA00043832"/>
    </source>
</evidence>
<dbReference type="GO" id="GO:0016020">
    <property type="term" value="C:membrane"/>
    <property type="evidence" value="ECO:0007669"/>
    <property type="project" value="UniProtKB-SubCell"/>
</dbReference>
<evidence type="ECO:0000313" key="15">
    <source>
        <dbReference type="EMBL" id="KAF5930069.1"/>
    </source>
</evidence>
<comment type="catalytic activity">
    <reaction evidence="10">
        <text>1D-myo-inositol 1,2,5,6-tetrakisphosphate + H2O = 1D-myo-inositol 1,2,6-trisphosphate + phosphate</text>
        <dbReference type="Rhea" id="RHEA:77119"/>
        <dbReference type="ChEBI" id="CHEBI:15377"/>
        <dbReference type="ChEBI" id="CHEBI:43474"/>
        <dbReference type="ChEBI" id="CHEBI:195535"/>
        <dbReference type="ChEBI" id="CHEBI:195537"/>
        <dbReference type="EC" id="3.1.3.62"/>
    </reaction>
    <physiologicalReaction direction="left-to-right" evidence="10">
        <dbReference type="Rhea" id="RHEA:77120"/>
    </physiologicalReaction>
</comment>
<evidence type="ECO:0000256" key="14">
    <source>
        <dbReference type="SAM" id="Phobius"/>
    </source>
</evidence>
<keyword evidence="8 14" id="KW-0472">Membrane</keyword>
<dbReference type="GO" id="GO:0052745">
    <property type="term" value="F:inositol phosphate phosphatase activity"/>
    <property type="evidence" value="ECO:0007669"/>
    <property type="project" value="TreeGrafter"/>
</dbReference>
<protein>
    <recommendedName>
        <fullName evidence="5">Multiple inositol polyphosphate phosphatase 1</fullName>
        <ecNumber evidence="4">3.1.3.62</ecNumber>
        <ecNumber evidence="3">3.1.3.80</ecNumber>
    </recommendedName>
    <alternativeName>
        <fullName evidence="9">2,3-bisphosphoglycerate 3-phosphatase</fullName>
    </alternativeName>
</protein>
<name>A0A7J7FPQ6_CAMSI</name>
<keyword evidence="7" id="KW-0378">Hydrolase</keyword>
<evidence type="ECO:0000256" key="9">
    <source>
        <dbReference type="ARBA" id="ARBA00031642"/>
    </source>
</evidence>
<dbReference type="PANTHER" id="PTHR20963">
    <property type="entry name" value="MULTIPLE INOSITOL POLYPHOSPHATE PHOSPHATASE-RELATED"/>
    <property type="match status" value="1"/>
</dbReference>
<evidence type="ECO:0000256" key="8">
    <source>
        <dbReference type="ARBA" id="ARBA00023136"/>
    </source>
</evidence>
<dbReference type="EMBL" id="JACBKZ010000015">
    <property type="protein sequence ID" value="KAF5930069.1"/>
    <property type="molecule type" value="Genomic_DNA"/>
</dbReference>
<dbReference type="Gene3D" id="3.40.50.1240">
    <property type="entry name" value="Phosphoglycerate mutase-like"/>
    <property type="match status" value="1"/>
</dbReference>
<evidence type="ECO:0000256" key="7">
    <source>
        <dbReference type="ARBA" id="ARBA00022801"/>
    </source>
</evidence>
<reference evidence="15 16" key="2">
    <citation type="submission" date="2020-07" db="EMBL/GenBank/DDBJ databases">
        <title>Genome assembly of wild tea tree DASZ reveals pedigree and selection history of tea varieties.</title>
        <authorList>
            <person name="Zhang W."/>
        </authorList>
    </citation>
    <scope>NUCLEOTIDE SEQUENCE [LARGE SCALE GENOMIC DNA]</scope>
    <source>
        <strain evidence="16">cv. G240</strain>
        <tissue evidence="15">Leaf</tissue>
    </source>
</reference>
<dbReference type="InterPro" id="IPR029033">
    <property type="entry name" value="His_PPase_superfam"/>
</dbReference>
<evidence type="ECO:0000256" key="3">
    <source>
        <dbReference type="ARBA" id="ARBA00012976"/>
    </source>
</evidence>
<accession>A0A7J7FPQ6</accession>
<comment type="catalytic activity">
    <reaction evidence="12">
        <text>1D-myo-inositol hexakisphosphate + H2O = 1D-myo-inositol 1,2,4,5,6-pentakisphosphate + phosphate</text>
        <dbReference type="Rhea" id="RHEA:16989"/>
        <dbReference type="ChEBI" id="CHEBI:15377"/>
        <dbReference type="ChEBI" id="CHEBI:43474"/>
        <dbReference type="ChEBI" id="CHEBI:57798"/>
        <dbReference type="ChEBI" id="CHEBI:58130"/>
        <dbReference type="EC" id="3.1.3.62"/>
    </reaction>
    <physiologicalReaction direction="left-to-right" evidence="12">
        <dbReference type="Rhea" id="RHEA:16990"/>
    </physiologicalReaction>
</comment>
<evidence type="ECO:0000256" key="12">
    <source>
        <dbReference type="ARBA" id="ARBA00043691"/>
    </source>
</evidence>
<reference evidence="16" key="1">
    <citation type="journal article" date="2020" name="Nat. Commun.">
        <title>Genome assembly of wild tea tree DASZ reveals pedigree and selection history of tea varieties.</title>
        <authorList>
            <person name="Zhang W."/>
            <person name="Zhang Y."/>
            <person name="Qiu H."/>
            <person name="Guo Y."/>
            <person name="Wan H."/>
            <person name="Zhang X."/>
            <person name="Scossa F."/>
            <person name="Alseekh S."/>
            <person name="Zhang Q."/>
            <person name="Wang P."/>
            <person name="Xu L."/>
            <person name="Schmidt M.H."/>
            <person name="Jia X."/>
            <person name="Li D."/>
            <person name="Zhu A."/>
            <person name="Guo F."/>
            <person name="Chen W."/>
            <person name="Ni D."/>
            <person name="Usadel B."/>
            <person name="Fernie A.R."/>
            <person name="Wen W."/>
        </authorList>
    </citation>
    <scope>NUCLEOTIDE SEQUENCE [LARGE SCALE GENOMIC DNA]</scope>
    <source>
        <strain evidence="16">cv. G240</strain>
    </source>
</reference>
<comment type="catalytic activity">
    <reaction evidence="11">
        <text>1D-myo-inositol 1,2,4,5,6-pentakisphosphate + H2O = 1D-myo-inositol 1,2,5,6-tetrakisphosphate + phosphate</text>
        <dbReference type="Rhea" id="RHEA:77115"/>
        <dbReference type="ChEBI" id="CHEBI:15377"/>
        <dbReference type="ChEBI" id="CHEBI:43474"/>
        <dbReference type="ChEBI" id="CHEBI:57798"/>
        <dbReference type="ChEBI" id="CHEBI:195535"/>
        <dbReference type="EC" id="3.1.3.62"/>
    </reaction>
    <physiologicalReaction direction="left-to-right" evidence="11">
        <dbReference type="Rhea" id="RHEA:77116"/>
    </physiologicalReaction>
</comment>
<comment type="subcellular location">
    <subcellularLocation>
        <location evidence="1">Membrane</location>
    </subcellularLocation>
</comment>
<dbReference type="InterPro" id="IPR000560">
    <property type="entry name" value="His_Pase_clade-2"/>
</dbReference>
<keyword evidence="6" id="KW-0732">Signal</keyword>
<evidence type="ECO:0000256" key="2">
    <source>
        <dbReference type="ARBA" id="ARBA00008422"/>
    </source>
</evidence>
<evidence type="ECO:0000313" key="16">
    <source>
        <dbReference type="Proteomes" id="UP000593564"/>
    </source>
</evidence>
<comment type="catalytic activity">
    <reaction evidence="13">
        <text>(2R)-2,3-bisphosphoglycerate + H2O = (2R)-2-phosphoglycerate + phosphate</text>
        <dbReference type="Rhea" id="RHEA:27381"/>
        <dbReference type="ChEBI" id="CHEBI:15377"/>
        <dbReference type="ChEBI" id="CHEBI:43474"/>
        <dbReference type="ChEBI" id="CHEBI:58248"/>
        <dbReference type="ChEBI" id="CHEBI:58289"/>
        <dbReference type="EC" id="3.1.3.80"/>
    </reaction>
    <physiologicalReaction direction="left-to-right" evidence="13">
        <dbReference type="Rhea" id="RHEA:27382"/>
    </physiologicalReaction>
</comment>
<keyword evidence="14" id="KW-0812">Transmembrane</keyword>
<gene>
    <name evidence="15" type="ORF">HYC85_030942</name>
</gene>
<comment type="similarity">
    <text evidence="2">Belongs to the histidine acid phosphatase family. MINPP1 subfamily.</text>
</comment>
<dbReference type="SUPFAM" id="SSF53254">
    <property type="entry name" value="Phosphoglycerate mutase-like"/>
    <property type="match status" value="1"/>
</dbReference>
<keyword evidence="16" id="KW-1185">Reference proteome</keyword>
<evidence type="ECO:0000256" key="10">
    <source>
        <dbReference type="ARBA" id="ARBA00043668"/>
    </source>
</evidence>